<reference evidence="1" key="2">
    <citation type="journal article" date="2015" name="Data Brief">
        <title>Shoot transcriptome of the giant reed, Arundo donax.</title>
        <authorList>
            <person name="Barrero R.A."/>
            <person name="Guerrero F.D."/>
            <person name="Moolhuijzen P."/>
            <person name="Goolsby J.A."/>
            <person name="Tidwell J."/>
            <person name="Bellgard S.E."/>
            <person name="Bellgard M.I."/>
        </authorList>
    </citation>
    <scope>NUCLEOTIDE SEQUENCE</scope>
    <source>
        <tissue evidence="1">Shoot tissue taken approximately 20 cm above the soil surface</tissue>
    </source>
</reference>
<sequence length="31" mass="3756">MVPLAVPFHQAIQWHHQVSQLCRCHRLTKYK</sequence>
<proteinExistence type="predicted"/>
<accession>A0A0A9HVV0</accession>
<reference evidence="1" key="1">
    <citation type="submission" date="2014-09" db="EMBL/GenBank/DDBJ databases">
        <authorList>
            <person name="Magalhaes I.L.F."/>
            <person name="Oliveira U."/>
            <person name="Santos F.R."/>
            <person name="Vidigal T.H.D.A."/>
            <person name="Brescovit A.D."/>
            <person name="Santos A.J."/>
        </authorList>
    </citation>
    <scope>NUCLEOTIDE SEQUENCE</scope>
    <source>
        <tissue evidence="1">Shoot tissue taken approximately 20 cm above the soil surface</tissue>
    </source>
</reference>
<name>A0A0A9HVV0_ARUDO</name>
<evidence type="ECO:0000313" key="1">
    <source>
        <dbReference type="EMBL" id="JAE37038.1"/>
    </source>
</evidence>
<protein>
    <submittedName>
        <fullName evidence="1">Uncharacterized protein</fullName>
    </submittedName>
</protein>
<dbReference type="EMBL" id="GBRH01160858">
    <property type="protein sequence ID" value="JAE37038.1"/>
    <property type="molecule type" value="Transcribed_RNA"/>
</dbReference>
<organism evidence="1">
    <name type="scientific">Arundo donax</name>
    <name type="common">Giant reed</name>
    <name type="synonym">Donax arundinaceus</name>
    <dbReference type="NCBI Taxonomy" id="35708"/>
    <lineage>
        <taxon>Eukaryota</taxon>
        <taxon>Viridiplantae</taxon>
        <taxon>Streptophyta</taxon>
        <taxon>Embryophyta</taxon>
        <taxon>Tracheophyta</taxon>
        <taxon>Spermatophyta</taxon>
        <taxon>Magnoliopsida</taxon>
        <taxon>Liliopsida</taxon>
        <taxon>Poales</taxon>
        <taxon>Poaceae</taxon>
        <taxon>PACMAD clade</taxon>
        <taxon>Arundinoideae</taxon>
        <taxon>Arundineae</taxon>
        <taxon>Arundo</taxon>
    </lineage>
</organism>
<dbReference type="AlphaFoldDB" id="A0A0A9HVV0"/>